<accession>A0A415K7W1</accession>
<sequence>MEEWMQYARDMAKAEKELEIELWVIISFYRTTEQGGKVLLFRYDLPRKVADKYDWVVRWRMARLTCQYPKGNVTHTYCLYDRHSGEDYSFGSCLSSLAAAKAQVTRMERRIREYTAWQKQNNLFFDEQTDEMLQKAVAKLKIKKENVQEAERRLQRKAEKHQREMRK</sequence>
<dbReference type="RefSeq" id="WP_118219630.1">
    <property type="nucleotide sequence ID" value="NZ_JAQEAW010000035.1"/>
</dbReference>
<protein>
    <submittedName>
        <fullName evidence="2">Uncharacterized protein</fullName>
    </submittedName>
</protein>
<feature type="coiled-coil region" evidence="1">
    <location>
        <begin position="133"/>
        <end position="167"/>
    </location>
</feature>
<evidence type="ECO:0000313" key="3">
    <source>
        <dbReference type="Proteomes" id="UP000284495"/>
    </source>
</evidence>
<proteinExistence type="predicted"/>
<reference evidence="2 3" key="1">
    <citation type="submission" date="2018-08" db="EMBL/GenBank/DDBJ databases">
        <title>A genome reference for cultivated species of the human gut microbiota.</title>
        <authorList>
            <person name="Zou Y."/>
            <person name="Xue W."/>
            <person name="Luo G."/>
        </authorList>
    </citation>
    <scope>NUCLEOTIDE SEQUENCE [LARGE SCALE GENOMIC DNA]</scope>
    <source>
        <strain evidence="2 3">AF38-2</strain>
    </source>
</reference>
<name>A0A415K7W1_9BACE</name>
<gene>
    <name evidence="2" type="ORF">DW027_24895</name>
</gene>
<comment type="caution">
    <text evidence="2">The sequence shown here is derived from an EMBL/GenBank/DDBJ whole genome shotgun (WGS) entry which is preliminary data.</text>
</comment>
<evidence type="ECO:0000256" key="1">
    <source>
        <dbReference type="SAM" id="Coils"/>
    </source>
</evidence>
<organism evidence="2 3">
    <name type="scientific">Bacteroides xylanisolvens</name>
    <dbReference type="NCBI Taxonomy" id="371601"/>
    <lineage>
        <taxon>Bacteria</taxon>
        <taxon>Pseudomonadati</taxon>
        <taxon>Bacteroidota</taxon>
        <taxon>Bacteroidia</taxon>
        <taxon>Bacteroidales</taxon>
        <taxon>Bacteroidaceae</taxon>
        <taxon>Bacteroides</taxon>
    </lineage>
</organism>
<dbReference type="EMBL" id="QROO01000051">
    <property type="protein sequence ID" value="RHL32301.1"/>
    <property type="molecule type" value="Genomic_DNA"/>
</dbReference>
<keyword evidence="1" id="KW-0175">Coiled coil</keyword>
<dbReference type="Proteomes" id="UP000284495">
    <property type="component" value="Unassembled WGS sequence"/>
</dbReference>
<dbReference type="AlphaFoldDB" id="A0A415K7W1"/>
<evidence type="ECO:0000313" key="2">
    <source>
        <dbReference type="EMBL" id="RHL32301.1"/>
    </source>
</evidence>